<reference evidence="1 2" key="1">
    <citation type="journal article" date="2011" name="J. Bacteriol.">
        <title>Complete genome sequence of the plant pathogen Ralstonia solanacearum strain Po82.</title>
        <authorList>
            <person name="Xu J."/>
            <person name="Zheng H.J."/>
            <person name="Liu L."/>
            <person name="Pan Z.C."/>
            <person name="Prior P."/>
            <person name="Tang B."/>
            <person name="Xu J.S."/>
            <person name="Zhang H."/>
            <person name="Tian Q."/>
            <person name="Zhang L.Q."/>
            <person name="Feng J."/>
        </authorList>
    </citation>
    <scope>NUCLEOTIDE SEQUENCE [LARGE SCALE GENOMIC DNA]</scope>
    <source>
        <strain evidence="1 2">Po82</strain>
    </source>
</reference>
<sequence>MYIAPSQYDALTRYLALTSIFRKRSEERYPAGAVAGQAHVRLAPEQQSALKGPAGIHIEPVLKLEERLDPATKVFGPLHAPSATVRKSAGHRDLTVPPTLVV</sequence>
<organism evidence="1 2">
    <name type="scientific">Ralstonia solanacearum (strain Po82)</name>
    <dbReference type="NCBI Taxonomy" id="1031711"/>
    <lineage>
        <taxon>Bacteria</taxon>
        <taxon>Pseudomonadati</taxon>
        <taxon>Pseudomonadota</taxon>
        <taxon>Betaproteobacteria</taxon>
        <taxon>Burkholderiales</taxon>
        <taxon>Burkholderiaceae</taxon>
        <taxon>Ralstonia</taxon>
        <taxon>Ralstonia solanacearum species complex</taxon>
    </lineage>
</organism>
<protein>
    <submittedName>
        <fullName evidence="1">Uncharacterized protein</fullName>
    </submittedName>
</protein>
<dbReference type="KEGG" id="rsn:RSPO_c00808"/>
<accession>F6FYM7</accession>
<dbReference type="Proteomes" id="UP000007953">
    <property type="component" value="Chromosome"/>
</dbReference>
<proteinExistence type="predicted"/>
<evidence type="ECO:0000313" key="2">
    <source>
        <dbReference type="Proteomes" id="UP000007953"/>
    </source>
</evidence>
<gene>
    <name evidence="1" type="ordered locus">RSPO_c00808</name>
</gene>
<dbReference type="AlphaFoldDB" id="F6FYM7"/>
<dbReference type="EMBL" id="CP002819">
    <property type="protein sequence ID" value="AEG68110.1"/>
    <property type="molecule type" value="Genomic_DNA"/>
</dbReference>
<dbReference type="HOGENOM" id="CLU_2275152_0_0_4"/>
<evidence type="ECO:0000313" key="1">
    <source>
        <dbReference type="EMBL" id="AEG68110.1"/>
    </source>
</evidence>
<dbReference type="PATRIC" id="fig|1031711.3.peg.789"/>
<name>F6FYM7_RALS8</name>